<comment type="caution">
    <text evidence="1">The sequence shown here is derived from an EMBL/GenBank/DDBJ whole genome shotgun (WGS) entry which is preliminary data.</text>
</comment>
<protein>
    <submittedName>
        <fullName evidence="1">Uncharacterized protein</fullName>
    </submittedName>
</protein>
<sequence length="340" mass="34410">MATNFSFSTPSSSSSPFSCISNPFATSTKSSFSPFGISSIHTPPTTSLFGGGSTIAAPMYSFGTTLPLGNENVHASPVFGVSRDPGSYNLNSGTTGSLSSCSIAVAASPFGLPAVAFGAPSLSSTSASSFSPASSSTFFTSGFMFPTISTATSAPSSLPYSFPSVSTTSIVSSFSQGIENASTTPVSSVTTPNVTSSSSDMAIVTVPLSGIDSKPAELGIATLSLPHFPIVTATTSASIQACSLASSAVAASAATPAAIFGPSNTSTGTFNVCTSIFSISSKAPSISPTSQQMPTTSLPTLAMVSRRERLRKMNEELASLTNDTLEHRGHRAMAEVILNT</sequence>
<name>A0AAV0ECK7_9ASTE</name>
<accession>A0AAV0ECK7</accession>
<evidence type="ECO:0000313" key="2">
    <source>
        <dbReference type="Proteomes" id="UP001152523"/>
    </source>
</evidence>
<dbReference type="AlphaFoldDB" id="A0AAV0ECK7"/>
<dbReference type="EMBL" id="CAMAPF010000921">
    <property type="protein sequence ID" value="CAH9121878.1"/>
    <property type="molecule type" value="Genomic_DNA"/>
</dbReference>
<dbReference type="Proteomes" id="UP001152523">
    <property type="component" value="Unassembled WGS sequence"/>
</dbReference>
<keyword evidence="2" id="KW-1185">Reference proteome</keyword>
<reference evidence="1" key="1">
    <citation type="submission" date="2022-07" db="EMBL/GenBank/DDBJ databases">
        <authorList>
            <person name="Macas J."/>
            <person name="Novak P."/>
            <person name="Neumann P."/>
        </authorList>
    </citation>
    <scope>NUCLEOTIDE SEQUENCE</scope>
</reference>
<evidence type="ECO:0000313" key="1">
    <source>
        <dbReference type="EMBL" id="CAH9121878.1"/>
    </source>
</evidence>
<gene>
    <name evidence="1" type="ORF">CEPIT_LOCUS24049</name>
</gene>
<proteinExistence type="predicted"/>
<organism evidence="1 2">
    <name type="scientific">Cuscuta epithymum</name>
    <dbReference type="NCBI Taxonomy" id="186058"/>
    <lineage>
        <taxon>Eukaryota</taxon>
        <taxon>Viridiplantae</taxon>
        <taxon>Streptophyta</taxon>
        <taxon>Embryophyta</taxon>
        <taxon>Tracheophyta</taxon>
        <taxon>Spermatophyta</taxon>
        <taxon>Magnoliopsida</taxon>
        <taxon>eudicotyledons</taxon>
        <taxon>Gunneridae</taxon>
        <taxon>Pentapetalae</taxon>
        <taxon>asterids</taxon>
        <taxon>lamiids</taxon>
        <taxon>Solanales</taxon>
        <taxon>Convolvulaceae</taxon>
        <taxon>Cuscuteae</taxon>
        <taxon>Cuscuta</taxon>
        <taxon>Cuscuta subgen. Cuscuta</taxon>
    </lineage>
</organism>